<dbReference type="PRINTS" id="PR00509">
    <property type="entry name" value="PGMPMM"/>
</dbReference>
<dbReference type="STRING" id="644282.Deba_0766"/>
<feature type="domain" description="Alpha-D-phosphohexomutase C-terminal" evidence="11">
    <location>
        <begin position="382"/>
        <end position="448"/>
    </location>
</feature>
<keyword evidence="5 8" id="KW-0413">Isomerase</keyword>
<keyword evidence="3 8" id="KW-0479">Metal-binding</keyword>
<keyword evidence="16" id="KW-1185">Reference proteome</keyword>
<dbReference type="OrthoDB" id="9806956at2"/>
<feature type="binding site" evidence="8">
    <location>
        <position position="249"/>
    </location>
    <ligand>
        <name>Mg(2+)</name>
        <dbReference type="ChEBI" id="CHEBI:18420"/>
    </ligand>
</feature>
<dbReference type="Pfam" id="PF00408">
    <property type="entry name" value="PGM_PMM_IV"/>
    <property type="match status" value="1"/>
</dbReference>
<dbReference type="GO" id="GO:0008966">
    <property type="term" value="F:phosphoglucosamine mutase activity"/>
    <property type="evidence" value="ECO:0007669"/>
    <property type="project" value="UniProtKB-UniRule"/>
</dbReference>
<feature type="modified residue" description="Phosphoserine" evidence="8">
    <location>
        <position position="104"/>
    </location>
</feature>
<dbReference type="PROSITE" id="PS00710">
    <property type="entry name" value="PGM_PMM"/>
    <property type="match status" value="1"/>
</dbReference>
<keyword evidence="4 8" id="KW-0460">Magnesium</keyword>
<feature type="domain" description="Alpha-D-phosphohexomutase alpha/beta/alpha" evidence="13">
    <location>
        <begin position="169"/>
        <end position="262"/>
    </location>
</feature>
<feature type="domain" description="Alpha-D-phosphohexomutase alpha/beta/alpha" evidence="14">
    <location>
        <begin position="266"/>
        <end position="376"/>
    </location>
</feature>
<feature type="active site" description="Phosphoserine intermediate" evidence="8">
    <location>
        <position position="104"/>
    </location>
</feature>
<proteinExistence type="inferred from homology"/>
<dbReference type="GO" id="GO:0009252">
    <property type="term" value="P:peptidoglycan biosynthetic process"/>
    <property type="evidence" value="ECO:0007669"/>
    <property type="project" value="TreeGrafter"/>
</dbReference>
<evidence type="ECO:0000259" key="12">
    <source>
        <dbReference type="Pfam" id="PF02878"/>
    </source>
</evidence>
<dbReference type="SUPFAM" id="SSF53738">
    <property type="entry name" value="Phosphoglucomutase, first 3 domains"/>
    <property type="match status" value="3"/>
</dbReference>
<feature type="domain" description="Alpha-D-phosphohexomutase alpha/beta/alpha" evidence="12">
    <location>
        <begin position="6"/>
        <end position="134"/>
    </location>
</feature>
<evidence type="ECO:0000256" key="6">
    <source>
        <dbReference type="ARBA" id="ARBA00066330"/>
    </source>
</evidence>
<dbReference type="InterPro" id="IPR006352">
    <property type="entry name" value="GlmM_bact"/>
</dbReference>
<dbReference type="HAMAP" id="MF_01554_B">
    <property type="entry name" value="GlmM_B"/>
    <property type="match status" value="1"/>
</dbReference>
<dbReference type="NCBIfam" id="TIGR01455">
    <property type="entry name" value="glmM"/>
    <property type="match status" value="1"/>
</dbReference>
<dbReference type="Pfam" id="PF02879">
    <property type="entry name" value="PGM_PMM_II"/>
    <property type="match status" value="1"/>
</dbReference>
<evidence type="ECO:0000259" key="13">
    <source>
        <dbReference type="Pfam" id="PF02879"/>
    </source>
</evidence>
<dbReference type="InterPro" id="IPR036900">
    <property type="entry name" value="A-D-PHexomutase_C_sf"/>
</dbReference>
<dbReference type="InterPro" id="IPR050060">
    <property type="entry name" value="Phosphoglucosamine_mutase"/>
</dbReference>
<comment type="similarity">
    <text evidence="1 8 9">Belongs to the phosphohexose mutase family.</text>
</comment>
<comment type="PTM">
    <text evidence="8">Activated by phosphorylation.</text>
</comment>
<dbReference type="InterPro" id="IPR005844">
    <property type="entry name" value="A-D-PHexomutase_a/b/a-I"/>
</dbReference>
<dbReference type="RefSeq" id="WP_013257593.1">
    <property type="nucleotide sequence ID" value="NC_014365.1"/>
</dbReference>
<sequence length="456" mass="48902">MEGQARIFGTDGVRGVANVHPMTVEMALAIGQGVAAVFRRGKAKHKVIIGKDTRLSGYMFENALVAGICSMGGDALLMGPMPTPAIAFLTRSMRADAGIVISASHNPYEDNGIKIFARDGYKLPDETETLIENYALCAASCRAPEQAPEAGKVGRARRIDDAAGRYIVFAKRTFPDELTLDGLRIVIDCANGATYRVAPAVFAELGADVILSGVEPDGRNINAQCGALHPENTAALVRQHEADLGLAFDGDGDRLIMVDEKGQVVDGDQIMAVCADYLMDQGVLNHATVVATVMSNLGLELCLRERGVRMLRTKVGDRYVVEAMRQGGYNLGGEQSGHILFLDHNTTGDGVVSALQVLAIMVRTGKRLSELAAVMTRLPQVLINVPVRQRTPIAQVPGLVAAIKTQEERLGQTGRLLVRYSGTEAKLRIMVEAADVDLMNEAAEELRRVVVAELGA</sequence>
<evidence type="ECO:0000259" key="14">
    <source>
        <dbReference type="Pfam" id="PF02880"/>
    </source>
</evidence>
<feature type="binding site" description="via phosphate group" evidence="8">
    <location>
        <position position="104"/>
    </location>
    <ligand>
        <name>Mg(2+)</name>
        <dbReference type="ChEBI" id="CHEBI:18420"/>
    </ligand>
</feature>
<gene>
    <name evidence="8" type="primary">glmM</name>
    <name evidence="15" type="ordered locus">Deba_0766</name>
</gene>
<organism evidence="15 16">
    <name type="scientific">Desulfarculus baarsii (strain ATCC 33931 / DSM 2075 / LMG 7858 / VKM B-1802 / 2st14)</name>
    <dbReference type="NCBI Taxonomy" id="644282"/>
    <lineage>
        <taxon>Bacteria</taxon>
        <taxon>Pseudomonadati</taxon>
        <taxon>Thermodesulfobacteriota</taxon>
        <taxon>Desulfarculia</taxon>
        <taxon>Desulfarculales</taxon>
        <taxon>Desulfarculaceae</taxon>
        <taxon>Desulfarculus</taxon>
    </lineage>
</organism>
<evidence type="ECO:0000256" key="4">
    <source>
        <dbReference type="ARBA" id="ARBA00022842"/>
    </source>
</evidence>
<comment type="function">
    <text evidence="8 10">Catalyzes the conversion of glucosamine-6-phosphate to glucosamine-1-phosphate.</text>
</comment>
<dbReference type="InterPro" id="IPR016055">
    <property type="entry name" value="A-D-PHexomutase_a/b/a-I/II/III"/>
</dbReference>
<dbReference type="NCBIfam" id="NF008139">
    <property type="entry name" value="PRK10887.1"/>
    <property type="match status" value="1"/>
</dbReference>
<dbReference type="EMBL" id="CP002085">
    <property type="protein sequence ID" value="ADK84138.1"/>
    <property type="molecule type" value="Genomic_DNA"/>
</dbReference>
<evidence type="ECO:0000256" key="5">
    <source>
        <dbReference type="ARBA" id="ARBA00023235"/>
    </source>
</evidence>
<dbReference type="GO" id="GO:0004615">
    <property type="term" value="F:phosphomannomutase activity"/>
    <property type="evidence" value="ECO:0007669"/>
    <property type="project" value="TreeGrafter"/>
</dbReference>
<reference evidence="15 16" key="1">
    <citation type="journal article" date="2010" name="Stand. Genomic Sci.">
        <title>Complete genome sequence of Desulfarculus baarsii type strain (2st14).</title>
        <authorList>
            <person name="Sun H."/>
            <person name="Spring S."/>
            <person name="Lapidus A."/>
            <person name="Davenport K."/>
            <person name="Del Rio T.G."/>
            <person name="Tice H."/>
            <person name="Nolan M."/>
            <person name="Copeland A."/>
            <person name="Cheng J.F."/>
            <person name="Lucas S."/>
            <person name="Tapia R."/>
            <person name="Goodwin L."/>
            <person name="Pitluck S."/>
            <person name="Ivanova N."/>
            <person name="Pagani I."/>
            <person name="Mavromatis K."/>
            <person name="Ovchinnikova G."/>
            <person name="Pati A."/>
            <person name="Chen A."/>
            <person name="Palaniappan K."/>
            <person name="Hauser L."/>
            <person name="Chang Y.J."/>
            <person name="Jeffries C.D."/>
            <person name="Detter J.C."/>
            <person name="Han C."/>
            <person name="Rohde M."/>
            <person name="Brambilla E."/>
            <person name="Goker M."/>
            <person name="Woyke T."/>
            <person name="Bristow J."/>
            <person name="Eisen J.A."/>
            <person name="Markowitz V."/>
            <person name="Hugenholtz P."/>
            <person name="Kyrpides N.C."/>
            <person name="Klenk H.P."/>
            <person name="Land M."/>
        </authorList>
    </citation>
    <scope>NUCLEOTIDE SEQUENCE [LARGE SCALE GENOMIC DNA]</scope>
    <source>
        <strain evidence="16">ATCC 33931 / DSM 2075 / LMG 7858 / VKM B-1802 / 2st14</strain>
    </source>
</reference>
<dbReference type="FunFam" id="3.40.120.10:FF:000002">
    <property type="entry name" value="Phosphoglucosamine mutase"/>
    <property type="match status" value="1"/>
</dbReference>
<feature type="binding site" evidence="8">
    <location>
        <position position="251"/>
    </location>
    <ligand>
        <name>Mg(2+)</name>
        <dbReference type="ChEBI" id="CHEBI:18420"/>
    </ligand>
</feature>
<dbReference type="HOGENOM" id="CLU_016950_7_0_7"/>
<dbReference type="GO" id="GO:0005829">
    <property type="term" value="C:cytosol"/>
    <property type="evidence" value="ECO:0007669"/>
    <property type="project" value="TreeGrafter"/>
</dbReference>
<dbReference type="FunFam" id="3.40.120.10:FF:000001">
    <property type="entry name" value="Phosphoglucosamine mutase"/>
    <property type="match status" value="1"/>
</dbReference>
<evidence type="ECO:0000256" key="1">
    <source>
        <dbReference type="ARBA" id="ARBA00010231"/>
    </source>
</evidence>
<evidence type="ECO:0000256" key="10">
    <source>
        <dbReference type="RuleBase" id="RU004327"/>
    </source>
</evidence>
<dbReference type="Gene3D" id="3.40.120.10">
    <property type="entry name" value="Alpha-D-Glucose-1,6-Bisphosphate, subunit A, domain 3"/>
    <property type="match status" value="3"/>
</dbReference>
<keyword evidence="2 8" id="KW-0597">Phosphoprotein</keyword>
<evidence type="ECO:0000313" key="15">
    <source>
        <dbReference type="EMBL" id="ADK84138.1"/>
    </source>
</evidence>
<dbReference type="InterPro" id="IPR005845">
    <property type="entry name" value="A-D-PHexomutase_a/b/a-II"/>
</dbReference>
<dbReference type="SUPFAM" id="SSF55957">
    <property type="entry name" value="Phosphoglucomutase, C-terminal domain"/>
    <property type="match status" value="1"/>
</dbReference>
<dbReference type="KEGG" id="dbr:Deba_0766"/>
<evidence type="ECO:0000256" key="2">
    <source>
        <dbReference type="ARBA" id="ARBA00022553"/>
    </source>
</evidence>
<feature type="binding site" evidence="8">
    <location>
        <position position="253"/>
    </location>
    <ligand>
        <name>Mg(2+)</name>
        <dbReference type="ChEBI" id="CHEBI:18420"/>
    </ligand>
</feature>
<dbReference type="EC" id="5.4.2.10" evidence="6 8"/>
<dbReference type="Pfam" id="PF02878">
    <property type="entry name" value="PGM_PMM_I"/>
    <property type="match status" value="1"/>
</dbReference>
<evidence type="ECO:0000256" key="3">
    <source>
        <dbReference type="ARBA" id="ARBA00022723"/>
    </source>
</evidence>
<comment type="cofactor">
    <cofactor evidence="8">
        <name>Mg(2+)</name>
        <dbReference type="ChEBI" id="CHEBI:18420"/>
    </cofactor>
    <text evidence="8">Binds 1 Mg(2+) ion per subunit.</text>
</comment>
<dbReference type="InterPro" id="IPR016066">
    <property type="entry name" value="A-D-PHexomutase_CS"/>
</dbReference>
<dbReference type="CDD" id="cd05802">
    <property type="entry name" value="GlmM"/>
    <property type="match status" value="1"/>
</dbReference>
<dbReference type="InterPro" id="IPR005843">
    <property type="entry name" value="A-D-PHexomutase_C"/>
</dbReference>
<dbReference type="Pfam" id="PF02880">
    <property type="entry name" value="PGM_PMM_III"/>
    <property type="match status" value="1"/>
</dbReference>
<dbReference type="Gene3D" id="3.30.310.50">
    <property type="entry name" value="Alpha-D-phosphohexomutase, C-terminal domain"/>
    <property type="match status" value="1"/>
</dbReference>
<dbReference type="eggNOG" id="COG1109">
    <property type="taxonomic scope" value="Bacteria"/>
</dbReference>
<evidence type="ECO:0000256" key="7">
    <source>
        <dbReference type="ARBA" id="ARBA00068193"/>
    </source>
</evidence>
<comment type="catalytic activity">
    <reaction evidence="8 10">
        <text>alpha-D-glucosamine 1-phosphate = D-glucosamine 6-phosphate</text>
        <dbReference type="Rhea" id="RHEA:23424"/>
        <dbReference type="ChEBI" id="CHEBI:58516"/>
        <dbReference type="ChEBI" id="CHEBI:58725"/>
        <dbReference type="EC" id="5.4.2.10"/>
    </reaction>
</comment>
<dbReference type="AlphaFoldDB" id="E1QF02"/>
<dbReference type="Proteomes" id="UP000009047">
    <property type="component" value="Chromosome"/>
</dbReference>
<protein>
    <recommendedName>
        <fullName evidence="7 8">Phosphoglucosamine mutase</fullName>
        <ecNumber evidence="6 8">5.4.2.10</ecNumber>
    </recommendedName>
</protein>
<evidence type="ECO:0000256" key="8">
    <source>
        <dbReference type="HAMAP-Rule" id="MF_01554"/>
    </source>
</evidence>
<evidence type="ECO:0000313" key="16">
    <source>
        <dbReference type="Proteomes" id="UP000009047"/>
    </source>
</evidence>
<accession>E1QF02</accession>
<dbReference type="GO" id="GO:0000287">
    <property type="term" value="F:magnesium ion binding"/>
    <property type="evidence" value="ECO:0007669"/>
    <property type="project" value="UniProtKB-UniRule"/>
</dbReference>
<dbReference type="InterPro" id="IPR005841">
    <property type="entry name" value="Alpha-D-phosphohexomutase_SF"/>
</dbReference>
<dbReference type="GO" id="GO:0006048">
    <property type="term" value="P:UDP-N-acetylglucosamine biosynthetic process"/>
    <property type="evidence" value="ECO:0007669"/>
    <property type="project" value="TreeGrafter"/>
</dbReference>
<dbReference type="PANTHER" id="PTHR42946">
    <property type="entry name" value="PHOSPHOHEXOSE MUTASE"/>
    <property type="match status" value="1"/>
</dbReference>
<dbReference type="InterPro" id="IPR005846">
    <property type="entry name" value="A-D-PHexomutase_a/b/a-III"/>
</dbReference>
<name>E1QF02_DESB2</name>
<dbReference type="PANTHER" id="PTHR42946:SF1">
    <property type="entry name" value="PHOSPHOGLUCOMUTASE (ALPHA-D-GLUCOSE-1,6-BISPHOSPHATE-DEPENDENT)"/>
    <property type="match status" value="1"/>
</dbReference>
<dbReference type="GO" id="GO:0005975">
    <property type="term" value="P:carbohydrate metabolic process"/>
    <property type="evidence" value="ECO:0007669"/>
    <property type="project" value="InterPro"/>
</dbReference>
<evidence type="ECO:0000259" key="11">
    <source>
        <dbReference type="Pfam" id="PF00408"/>
    </source>
</evidence>
<evidence type="ECO:0000256" key="9">
    <source>
        <dbReference type="RuleBase" id="RU004326"/>
    </source>
</evidence>